<comment type="caution">
    <text evidence="1">The sequence shown here is derived from an EMBL/GenBank/DDBJ whole genome shotgun (WGS) entry which is preliminary data.</text>
</comment>
<evidence type="ECO:0000313" key="2">
    <source>
        <dbReference type="Proteomes" id="UP001057753"/>
    </source>
</evidence>
<organism evidence="1 2">
    <name type="scientific">Salipaludibacillus agaradhaerens</name>
    <name type="common">Bacillus agaradhaerens</name>
    <dbReference type="NCBI Taxonomy" id="76935"/>
    <lineage>
        <taxon>Bacteria</taxon>
        <taxon>Bacillati</taxon>
        <taxon>Bacillota</taxon>
        <taxon>Bacilli</taxon>
        <taxon>Bacillales</taxon>
        <taxon>Bacillaceae</taxon>
    </lineage>
</organism>
<proteinExistence type="predicted"/>
<accession>A0A9Q4FV97</accession>
<gene>
    <name evidence="1" type="ORF">HXA33_03025</name>
</gene>
<protein>
    <submittedName>
        <fullName evidence="1">YolD-like family protein</fullName>
    </submittedName>
</protein>
<dbReference type="PANTHER" id="PTHR40051">
    <property type="entry name" value="IG HYPOTHETICAL 15966"/>
    <property type="match status" value="1"/>
</dbReference>
<dbReference type="PANTHER" id="PTHR40051:SF1">
    <property type="entry name" value="YOLD-LIKE FAMILY PROTEIN"/>
    <property type="match status" value="1"/>
</dbReference>
<dbReference type="RefSeq" id="WP_257820274.1">
    <property type="nucleotide sequence ID" value="NZ_JABXYM010000001.1"/>
</dbReference>
<reference evidence="1" key="1">
    <citation type="submission" date="2020-06" db="EMBL/GenBank/DDBJ databases">
        <title>Insight into the genomes of haloalkaliphilic bacilli from Kenyan soda lakes.</title>
        <authorList>
            <person name="Mwirichia R."/>
            <person name="Villamizar G.C."/>
            <person name="Poehlein A."/>
            <person name="Mugweru J."/>
            <person name="Kipnyargis A."/>
            <person name="Kiplimo D."/>
            <person name="Orwa P."/>
            <person name="Daniel R."/>
        </authorList>
    </citation>
    <scope>NUCLEOTIDE SEQUENCE</scope>
    <source>
        <strain evidence="1">B1096_S55</strain>
    </source>
</reference>
<dbReference type="EMBL" id="JABXYM010000001">
    <property type="protein sequence ID" value="MCR6095505.1"/>
    <property type="molecule type" value="Genomic_DNA"/>
</dbReference>
<dbReference type="InterPro" id="IPR014962">
    <property type="entry name" value="YolD"/>
</dbReference>
<dbReference type="Pfam" id="PF08863">
    <property type="entry name" value="YolD"/>
    <property type="match status" value="1"/>
</dbReference>
<dbReference type="AlphaFoldDB" id="A0A9Q4FV97"/>
<dbReference type="Proteomes" id="UP001057753">
    <property type="component" value="Unassembled WGS sequence"/>
</dbReference>
<evidence type="ECO:0000313" key="1">
    <source>
        <dbReference type="EMBL" id="MCR6095505.1"/>
    </source>
</evidence>
<keyword evidence="2" id="KW-1185">Reference proteome</keyword>
<sequence>MKKHEDIFLRRGNLMWEGSRMMLPEHIQALREYDREKAEDPKPHLTEDELTDMGHIAFDSMRYTLEVKLTHWHEGYYTDVIGIIDKIDTQLKQVKINDKWIKINLIKVIERL</sequence>
<name>A0A9Q4FV97_SALAG</name>